<dbReference type="RefSeq" id="WP_017753168.1">
    <property type="nucleotide sequence ID" value="NZ_CBXI010000029.1"/>
</dbReference>
<dbReference type="PANTHER" id="PTHR21198">
    <property type="entry name" value="GLUTAMATE RACEMASE"/>
    <property type="match status" value="1"/>
</dbReference>
<feature type="active site" description="Proton donor/acceptor" evidence="7">
    <location>
        <position position="75"/>
    </location>
</feature>
<feature type="binding site" evidence="7">
    <location>
        <begin position="76"/>
        <end position="77"/>
    </location>
    <ligand>
        <name>substrate</name>
    </ligand>
</feature>
<evidence type="ECO:0000256" key="2">
    <source>
        <dbReference type="ARBA" id="ARBA00013090"/>
    </source>
</evidence>
<evidence type="ECO:0000313" key="8">
    <source>
        <dbReference type="EMBL" id="CDL91587.1"/>
    </source>
</evidence>
<comment type="caution">
    <text evidence="8">The sequence shown here is derived from an EMBL/GenBank/DDBJ whole genome shotgun (WGS) entry which is preliminary data.</text>
</comment>
<sequence length="263" mass="29520">MDMRNRPIGFFDSGVGGISVLKQAVAILPNEDYVYFGDSIKAPYGVKNHDEIKKLTFDAVKFLLNKDIKALVVACNTATSVAIEDLRKKYTGIMPIVGIEPALKPAVEFKSQGKIIIMATPVTLLEDKFNNLMKKYSNKHKIQKMPCPGLVELIEEGITCGERVEEYLKEKFLPFKDDEIAAVVLGCTHYPFIKNTLSKVLNEMDKKVSIIDGSIGTVNQLKRQLLKYDIKCLDNNRVGNVKIFNSLNTDNIIKLSYKLLKSQ</sequence>
<dbReference type="Pfam" id="PF01177">
    <property type="entry name" value="Asp_Glu_race"/>
    <property type="match status" value="1"/>
</dbReference>
<dbReference type="SUPFAM" id="SSF53681">
    <property type="entry name" value="Aspartate/glutamate racemase"/>
    <property type="match status" value="2"/>
</dbReference>
<protein>
    <recommendedName>
        <fullName evidence="2 7">Glutamate racemase</fullName>
        <ecNumber evidence="2 7">5.1.1.3</ecNumber>
    </recommendedName>
</protein>
<dbReference type="Proteomes" id="UP000019482">
    <property type="component" value="Unassembled WGS sequence"/>
</dbReference>
<comment type="function">
    <text evidence="7">Provides the (R)-glutamate required for cell wall biosynthesis.</text>
</comment>
<dbReference type="NCBIfam" id="TIGR00067">
    <property type="entry name" value="glut_race"/>
    <property type="match status" value="1"/>
</dbReference>
<evidence type="ECO:0000256" key="1">
    <source>
        <dbReference type="ARBA" id="ARBA00001602"/>
    </source>
</evidence>
<dbReference type="InterPro" id="IPR018187">
    <property type="entry name" value="Asp/Glu_racemase_AS_1"/>
</dbReference>
<dbReference type="GO" id="GO:0008360">
    <property type="term" value="P:regulation of cell shape"/>
    <property type="evidence" value="ECO:0007669"/>
    <property type="project" value="UniProtKB-KW"/>
</dbReference>
<feature type="binding site" evidence="7">
    <location>
        <begin position="12"/>
        <end position="13"/>
    </location>
    <ligand>
        <name>substrate</name>
    </ligand>
</feature>
<keyword evidence="5 7" id="KW-0413">Isomerase</keyword>
<dbReference type="EMBL" id="CBXI010000029">
    <property type="protein sequence ID" value="CDL91587.1"/>
    <property type="molecule type" value="Genomic_DNA"/>
</dbReference>
<dbReference type="PANTHER" id="PTHR21198:SF3">
    <property type="entry name" value="GLUTAMATE RACEMASE"/>
    <property type="match status" value="1"/>
</dbReference>
<feature type="active site" description="Proton donor/acceptor" evidence="7">
    <location>
        <position position="187"/>
    </location>
</feature>
<evidence type="ECO:0000313" key="9">
    <source>
        <dbReference type="Proteomes" id="UP000019482"/>
    </source>
</evidence>
<keyword evidence="3 7" id="KW-0133">Cell shape</keyword>
<keyword evidence="6 7" id="KW-0961">Cell wall biogenesis/degradation</keyword>
<evidence type="ECO:0000256" key="7">
    <source>
        <dbReference type="HAMAP-Rule" id="MF_00258"/>
    </source>
</evidence>
<dbReference type="PROSITE" id="PS00923">
    <property type="entry name" value="ASP_GLU_RACEMASE_1"/>
    <property type="match status" value="1"/>
</dbReference>
<gene>
    <name evidence="7" type="primary">murI</name>
    <name evidence="8" type="ORF">CTDIVETGP_1657</name>
</gene>
<name>W6NHN8_CLOTY</name>
<dbReference type="PROSITE" id="PS00924">
    <property type="entry name" value="ASP_GLU_RACEMASE_2"/>
    <property type="match status" value="1"/>
</dbReference>
<dbReference type="AlphaFoldDB" id="W6NHN8"/>
<feature type="binding site" evidence="7">
    <location>
        <begin position="44"/>
        <end position="45"/>
    </location>
    <ligand>
        <name>substrate</name>
    </ligand>
</feature>
<reference evidence="8 9" key="1">
    <citation type="journal article" date="2015" name="Genome Announc.">
        <title>Draft Genome Sequence of Clostridium tyrobutyricum Strain DIVETGP, Isolated from Cow's Milk for Grana Padano Production.</title>
        <authorList>
            <person name="Soggiu A."/>
            <person name="Piras C."/>
            <person name="Gaiarsa S."/>
            <person name="Sassera D."/>
            <person name="Roncada P."/>
            <person name="Bendixen E."/>
            <person name="Brasca M."/>
            <person name="Bonizzi L."/>
        </authorList>
    </citation>
    <scope>NUCLEOTIDE SEQUENCE [LARGE SCALE GENOMIC DNA]</scope>
    <source>
        <strain evidence="8 9">DIVETGP</strain>
    </source>
</reference>
<dbReference type="FunFam" id="3.40.50.1860:FF:000001">
    <property type="entry name" value="Glutamate racemase"/>
    <property type="match status" value="1"/>
</dbReference>
<dbReference type="InterPro" id="IPR001920">
    <property type="entry name" value="Asp/Glu_race"/>
</dbReference>
<dbReference type="InterPro" id="IPR004391">
    <property type="entry name" value="Glu_race"/>
</dbReference>
<evidence type="ECO:0000256" key="3">
    <source>
        <dbReference type="ARBA" id="ARBA00022960"/>
    </source>
</evidence>
<dbReference type="EC" id="5.1.1.3" evidence="2 7"/>
<dbReference type="GO" id="GO:0008881">
    <property type="term" value="F:glutamate racemase activity"/>
    <property type="evidence" value="ECO:0007669"/>
    <property type="project" value="UniProtKB-UniRule"/>
</dbReference>
<organism evidence="8 9">
    <name type="scientific">Clostridium tyrobutyricum DIVETGP</name>
    <dbReference type="NCBI Taxonomy" id="1408889"/>
    <lineage>
        <taxon>Bacteria</taxon>
        <taxon>Bacillati</taxon>
        <taxon>Bacillota</taxon>
        <taxon>Clostridia</taxon>
        <taxon>Eubacteriales</taxon>
        <taxon>Clostridiaceae</taxon>
        <taxon>Clostridium</taxon>
    </lineage>
</organism>
<dbReference type="GeneID" id="29418023"/>
<comment type="pathway">
    <text evidence="7">Cell wall biogenesis; peptidoglycan biosynthesis.</text>
</comment>
<feature type="binding site" evidence="7">
    <location>
        <begin position="188"/>
        <end position="189"/>
    </location>
    <ligand>
        <name>substrate</name>
    </ligand>
</feature>
<evidence type="ECO:0000256" key="5">
    <source>
        <dbReference type="ARBA" id="ARBA00023235"/>
    </source>
</evidence>
<evidence type="ECO:0000256" key="6">
    <source>
        <dbReference type="ARBA" id="ARBA00023316"/>
    </source>
</evidence>
<accession>W6NHN8</accession>
<comment type="catalytic activity">
    <reaction evidence="1 7">
        <text>L-glutamate = D-glutamate</text>
        <dbReference type="Rhea" id="RHEA:12813"/>
        <dbReference type="ChEBI" id="CHEBI:29985"/>
        <dbReference type="ChEBI" id="CHEBI:29986"/>
        <dbReference type="EC" id="5.1.1.3"/>
    </reaction>
</comment>
<dbReference type="GO" id="GO:0071555">
    <property type="term" value="P:cell wall organization"/>
    <property type="evidence" value="ECO:0007669"/>
    <property type="project" value="UniProtKB-KW"/>
</dbReference>
<proteinExistence type="inferred from homology"/>
<dbReference type="HAMAP" id="MF_00258">
    <property type="entry name" value="Glu_racemase"/>
    <property type="match status" value="1"/>
</dbReference>
<comment type="similarity">
    <text evidence="7">Belongs to the aspartate/glutamate racemases family.</text>
</comment>
<dbReference type="OrthoDB" id="9801055at2"/>
<evidence type="ECO:0000256" key="4">
    <source>
        <dbReference type="ARBA" id="ARBA00022984"/>
    </source>
</evidence>
<dbReference type="UniPathway" id="UPA00219"/>
<dbReference type="InterPro" id="IPR033134">
    <property type="entry name" value="Asp/Glu_racemase_AS_2"/>
</dbReference>
<keyword evidence="9" id="KW-1185">Reference proteome</keyword>
<keyword evidence="4 7" id="KW-0573">Peptidoglycan synthesis</keyword>
<dbReference type="Gene3D" id="3.40.50.1860">
    <property type="match status" value="2"/>
</dbReference>
<dbReference type="InterPro" id="IPR015942">
    <property type="entry name" value="Asp/Glu/hydantoin_racemase"/>
</dbReference>
<dbReference type="GO" id="GO:0009252">
    <property type="term" value="P:peptidoglycan biosynthetic process"/>
    <property type="evidence" value="ECO:0007669"/>
    <property type="project" value="UniProtKB-UniRule"/>
</dbReference>